<sequence>MQNIRKVTEDIYWVGASDRRLALFENLFPVNRGISYNSFVILDEKTALMDTVDSSITDLFLENVEAALAGRTLDYLVIHHMEPDHCANIEEIVRRYPEVKLVGNKSTFSFFEQFYPMDASKNYYPVKKNDELNLGAHTLKFTMTPNVHWPEVMMSYDLKDKILFSADAFGCFAPIDGNLFMNELDFDQRILAEARRYYVNIVGHYGKNVLSALKKLSAFEIDMILPLHGPGYSGELIERMLHYYQTWGAYLPEEKSALLLYGSMYGNTENAVDILAGKLAEKGVANIKIVDISRTDPSYIMADIFKYSNLVFAGTNYNTGLYIKMDNVIREALHLEIKDRKISFIRNGTWGGKALEIMQNYFSDEKRFTIVGEPVEIHSSVKDGDLAPITELADAIAASILKEEE</sequence>
<dbReference type="PIRSF" id="PIRSF005243">
    <property type="entry name" value="ROO"/>
    <property type="match status" value="1"/>
</dbReference>
<evidence type="ECO:0000313" key="3">
    <source>
        <dbReference type="EMBL" id="MBV7391708.1"/>
    </source>
</evidence>
<reference evidence="3 4" key="1">
    <citation type="submission" date="2021-06" db="EMBL/GenBank/DDBJ databases">
        <title>Enterococcus alishanensis sp. nov., a novel lactic acid bacterium isolated from fresh coffee beans.</title>
        <authorList>
            <person name="Chen Y.-S."/>
        </authorList>
    </citation>
    <scope>NUCLEOTIDE SEQUENCE [LARGE SCALE GENOMIC DNA]</scope>
    <source>
        <strain evidence="3 4">ALS3</strain>
    </source>
</reference>
<comment type="similarity">
    <text evidence="1">In the N-terminal section; belongs to the zinc metallo-hydrolase group 3 family.</text>
</comment>
<evidence type="ECO:0000256" key="1">
    <source>
        <dbReference type="ARBA" id="ARBA00007121"/>
    </source>
</evidence>
<dbReference type="SMART" id="SM00849">
    <property type="entry name" value="Lactamase_B"/>
    <property type="match status" value="1"/>
</dbReference>
<dbReference type="PROSITE" id="PS50902">
    <property type="entry name" value="FLAVODOXIN_LIKE"/>
    <property type="match status" value="1"/>
</dbReference>
<proteinExistence type="inferred from homology"/>
<organism evidence="3 4">
    <name type="scientific">Enterococcus alishanensis</name>
    <dbReference type="NCBI Taxonomy" id="1303817"/>
    <lineage>
        <taxon>Bacteria</taxon>
        <taxon>Bacillati</taxon>
        <taxon>Bacillota</taxon>
        <taxon>Bacilli</taxon>
        <taxon>Lactobacillales</taxon>
        <taxon>Enterococcaceae</taxon>
        <taxon>Enterococcus</taxon>
    </lineage>
</organism>
<dbReference type="Proteomes" id="UP000774130">
    <property type="component" value="Unassembled WGS sequence"/>
</dbReference>
<protein>
    <submittedName>
        <fullName evidence="3">FprA family A-type flavoprotein</fullName>
    </submittedName>
</protein>
<dbReference type="InterPro" id="IPR001279">
    <property type="entry name" value="Metallo-B-lactamas"/>
</dbReference>
<dbReference type="InterPro" id="IPR016440">
    <property type="entry name" value="Rubredoxin-O_OxRdtase"/>
</dbReference>
<dbReference type="InterPro" id="IPR045761">
    <property type="entry name" value="ODP_dom"/>
</dbReference>
<name>A0ABS6TFP4_9ENTE</name>
<dbReference type="Pfam" id="PF19583">
    <property type="entry name" value="ODP"/>
    <property type="match status" value="1"/>
</dbReference>
<comment type="caution">
    <text evidence="3">The sequence shown here is derived from an EMBL/GenBank/DDBJ whole genome shotgun (WGS) entry which is preliminary data.</text>
</comment>
<dbReference type="CDD" id="cd07709">
    <property type="entry name" value="flavodiiron_proteins_MBL-fold"/>
    <property type="match status" value="1"/>
</dbReference>
<evidence type="ECO:0000313" key="4">
    <source>
        <dbReference type="Proteomes" id="UP000774130"/>
    </source>
</evidence>
<accession>A0ABS6TFP4</accession>
<dbReference type="PANTHER" id="PTHR43717:SF1">
    <property type="entry name" value="ANAEROBIC NITRIC OXIDE REDUCTASE FLAVORUBREDOXIN"/>
    <property type="match status" value="1"/>
</dbReference>
<keyword evidence="4" id="KW-1185">Reference proteome</keyword>
<feature type="domain" description="Flavodoxin-like" evidence="2">
    <location>
        <begin position="257"/>
        <end position="397"/>
    </location>
</feature>
<dbReference type="PANTHER" id="PTHR43717">
    <property type="entry name" value="ANAEROBIC NITRIC OXIDE REDUCTASE FLAVORUBREDOXIN"/>
    <property type="match status" value="1"/>
</dbReference>
<gene>
    <name evidence="3" type="ORF">KUA55_13550</name>
</gene>
<dbReference type="RefSeq" id="WP_218326912.1">
    <property type="nucleotide sequence ID" value="NZ_JAHUZB010000005.1"/>
</dbReference>
<dbReference type="InterPro" id="IPR008254">
    <property type="entry name" value="Flavodoxin/NO_synth"/>
</dbReference>
<evidence type="ECO:0000259" key="2">
    <source>
        <dbReference type="PROSITE" id="PS50902"/>
    </source>
</evidence>
<dbReference type="EMBL" id="JAHUZB010000005">
    <property type="protein sequence ID" value="MBV7391708.1"/>
    <property type="molecule type" value="Genomic_DNA"/>
</dbReference>